<name>A0A383EBG5_9ZZZZ</name>
<accession>A0A383EBG5</accession>
<evidence type="ECO:0000256" key="8">
    <source>
        <dbReference type="SAM" id="Phobius"/>
    </source>
</evidence>
<keyword evidence="3 8" id="KW-0812">Transmembrane</keyword>
<keyword evidence="5 8" id="KW-1133">Transmembrane helix</keyword>
<keyword evidence="2" id="KW-1003">Cell membrane</keyword>
<evidence type="ECO:0000256" key="5">
    <source>
        <dbReference type="ARBA" id="ARBA00022989"/>
    </source>
</evidence>
<dbReference type="InterPro" id="IPR043760">
    <property type="entry name" value="PycTM_dom"/>
</dbReference>
<reference evidence="10" key="1">
    <citation type="submission" date="2018-05" db="EMBL/GenBank/DDBJ databases">
        <authorList>
            <person name="Lanie J.A."/>
            <person name="Ng W.-L."/>
            <person name="Kazmierczak K.M."/>
            <person name="Andrzejewski T.M."/>
            <person name="Davidsen T.M."/>
            <person name="Wayne K.J."/>
            <person name="Tettelin H."/>
            <person name="Glass J.I."/>
            <person name="Rusch D."/>
            <person name="Podicherti R."/>
            <person name="Tsui H.-C.T."/>
            <person name="Winkler M.E."/>
        </authorList>
    </citation>
    <scope>NUCLEOTIDE SEQUENCE</scope>
</reference>
<evidence type="ECO:0000313" key="10">
    <source>
        <dbReference type="EMBL" id="SVE54212.1"/>
    </source>
</evidence>
<protein>
    <recommendedName>
        <fullName evidence="9">Pycsar effector protein domain-containing protein</fullName>
    </recommendedName>
</protein>
<feature type="non-terminal residue" evidence="10">
    <location>
        <position position="203"/>
    </location>
</feature>
<evidence type="ECO:0000259" key="9">
    <source>
        <dbReference type="Pfam" id="PF18967"/>
    </source>
</evidence>
<evidence type="ECO:0000256" key="6">
    <source>
        <dbReference type="ARBA" id="ARBA00023118"/>
    </source>
</evidence>
<keyword evidence="4" id="KW-0547">Nucleotide-binding</keyword>
<dbReference type="AlphaFoldDB" id="A0A383EBG5"/>
<feature type="transmembrane region" description="Helical" evidence="8">
    <location>
        <begin position="160"/>
        <end position="178"/>
    </location>
</feature>
<dbReference type="Pfam" id="PF18967">
    <property type="entry name" value="PycTM"/>
    <property type="match status" value="1"/>
</dbReference>
<evidence type="ECO:0000256" key="3">
    <source>
        <dbReference type="ARBA" id="ARBA00022692"/>
    </source>
</evidence>
<feature type="transmembrane region" description="Helical" evidence="8">
    <location>
        <begin position="39"/>
        <end position="57"/>
    </location>
</feature>
<evidence type="ECO:0000256" key="7">
    <source>
        <dbReference type="ARBA" id="ARBA00023136"/>
    </source>
</evidence>
<feature type="non-terminal residue" evidence="10">
    <location>
        <position position="1"/>
    </location>
</feature>
<dbReference type="GO" id="GO:0000166">
    <property type="term" value="F:nucleotide binding"/>
    <property type="evidence" value="ECO:0007669"/>
    <property type="project" value="UniProtKB-KW"/>
</dbReference>
<comment type="subcellular location">
    <subcellularLocation>
        <location evidence="1">Cell membrane</location>
    </subcellularLocation>
</comment>
<feature type="transmembrane region" description="Helical" evidence="8">
    <location>
        <begin position="63"/>
        <end position="85"/>
    </location>
</feature>
<proteinExistence type="predicted"/>
<sequence>VDKINHFSKVPEDRTAVDNILRVNHGNQMRLNLMADAKANIMITVASVVFSVAIANLDNELVKWPLLTFAFGCFFALLFAIFAIIPKTDYPKDITGDIDRKSPIFNPLFFGHFAHLPIDEYKEDYAETLMTDDSVYDAMAGDIYGQGKILALRKYKFLKWSYMSFLLGMISAVIVFVLQGPFGDVVLDGASNILDVIIGELNF</sequence>
<evidence type="ECO:0000256" key="4">
    <source>
        <dbReference type="ARBA" id="ARBA00022741"/>
    </source>
</evidence>
<feature type="domain" description="Pycsar effector protein" evidence="9">
    <location>
        <begin position="27"/>
        <end position="177"/>
    </location>
</feature>
<gene>
    <name evidence="10" type="ORF">METZ01_LOCUS507066</name>
</gene>
<dbReference type="EMBL" id="UINC01224545">
    <property type="protein sequence ID" value="SVE54212.1"/>
    <property type="molecule type" value="Genomic_DNA"/>
</dbReference>
<dbReference type="GO" id="GO:0051607">
    <property type="term" value="P:defense response to virus"/>
    <property type="evidence" value="ECO:0007669"/>
    <property type="project" value="UniProtKB-KW"/>
</dbReference>
<dbReference type="GO" id="GO:0005886">
    <property type="term" value="C:plasma membrane"/>
    <property type="evidence" value="ECO:0007669"/>
    <property type="project" value="UniProtKB-SubCell"/>
</dbReference>
<evidence type="ECO:0000256" key="1">
    <source>
        <dbReference type="ARBA" id="ARBA00004236"/>
    </source>
</evidence>
<keyword evidence="6" id="KW-0051">Antiviral defense</keyword>
<keyword evidence="7 8" id="KW-0472">Membrane</keyword>
<organism evidence="10">
    <name type="scientific">marine metagenome</name>
    <dbReference type="NCBI Taxonomy" id="408172"/>
    <lineage>
        <taxon>unclassified sequences</taxon>
        <taxon>metagenomes</taxon>
        <taxon>ecological metagenomes</taxon>
    </lineage>
</organism>
<evidence type="ECO:0000256" key="2">
    <source>
        <dbReference type="ARBA" id="ARBA00022475"/>
    </source>
</evidence>